<keyword evidence="3" id="KW-1185">Reference proteome</keyword>
<dbReference type="AlphaFoldDB" id="A0A401RMH6"/>
<name>A0A401RMH6_CHIPU</name>
<reference evidence="2 3" key="1">
    <citation type="journal article" date="2018" name="Nat. Ecol. Evol.">
        <title>Shark genomes provide insights into elasmobranch evolution and the origin of vertebrates.</title>
        <authorList>
            <person name="Hara Y"/>
            <person name="Yamaguchi K"/>
            <person name="Onimaru K"/>
            <person name="Kadota M"/>
            <person name="Koyanagi M"/>
            <person name="Keeley SD"/>
            <person name="Tatsumi K"/>
            <person name="Tanaka K"/>
            <person name="Motone F"/>
            <person name="Kageyama Y"/>
            <person name="Nozu R"/>
            <person name="Adachi N"/>
            <person name="Nishimura O"/>
            <person name="Nakagawa R"/>
            <person name="Tanegashima C"/>
            <person name="Kiyatake I"/>
            <person name="Matsumoto R"/>
            <person name="Murakumo K"/>
            <person name="Nishida K"/>
            <person name="Terakita A"/>
            <person name="Kuratani S"/>
            <person name="Sato K"/>
            <person name="Hyodo S Kuraku.S."/>
        </authorList>
    </citation>
    <scope>NUCLEOTIDE SEQUENCE [LARGE SCALE GENOMIC DNA]</scope>
</reference>
<evidence type="ECO:0000313" key="2">
    <source>
        <dbReference type="EMBL" id="GCC19381.1"/>
    </source>
</evidence>
<keyword evidence="1" id="KW-0472">Membrane</keyword>
<keyword evidence="1" id="KW-0812">Transmembrane</keyword>
<sequence length="90" mass="10401">PSDNLKLIIIIAVIAGVLVLVFILVLIWLKRRRQETEAHSRCTTFQTQDDETIVYASLDLHALNEASAHRQHRQAEESTVYADIKHHWRS</sequence>
<evidence type="ECO:0000256" key="1">
    <source>
        <dbReference type="SAM" id="Phobius"/>
    </source>
</evidence>
<dbReference type="Proteomes" id="UP000287033">
    <property type="component" value="Unassembled WGS sequence"/>
</dbReference>
<keyword evidence="1" id="KW-1133">Transmembrane helix</keyword>
<protein>
    <submittedName>
        <fullName evidence="2">Uncharacterized protein</fullName>
    </submittedName>
</protein>
<feature type="non-terminal residue" evidence="2">
    <location>
        <position position="1"/>
    </location>
</feature>
<organism evidence="2 3">
    <name type="scientific">Chiloscyllium punctatum</name>
    <name type="common">Brownbanded bambooshark</name>
    <name type="synonym">Hemiscyllium punctatum</name>
    <dbReference type="NCBI Taxonomy" id="137246"/>
    <lineage>
        <taxon>Eukaryota</taxon>
        <taxon>Metazoa</taxon>
        <taxon>Chordata</taxon>
        <taxon>Craniata</taxon>
        <taxon>Vertebrata</taxon>
        <taxon>Chondrichthyes</taxon>
        <taxon>Elasmobranchii</taxon>
        <taxon>Galeomorphii</taxon>
        <taxon>Galeoidea</taxon>
        <taxon>Orectolobiformes</taxon>
        <taxon>Hemiscylliidae</taxon>
        <taxon>Chiloscyllium</taxon>
    </lineage>
</organism>
<proteinExistence type="predicted"/>
<gene>
    <name evidence="2" type="ORF">chiPu_0021818</name>
</gene>
<comment type="caution">
    <text evidence="2">The sequence shown here is derived from an EMBL/GenBank/DDBJ whole genome shotgun (WGS) entry which is preliminary data.</text>
</comment>
<dbReference type="EMBL" id="BEZZ01004910">
    <property type="protein sequence ID" value="GCC19381.1"/>
    <property type="molecule type" value="Genomic_DNA"/>
</dbReference>
<evidence type="ECO:0000313" key="3">
    <source>
        <dbReference type="Proteomes" id="UP000287033"/>
    </source>
</evidence>
<accession>A0A401RMH6</accession>
<feature type="transmembrane region" description="Helical" evidence="1">
    <location>
        <begin position="6"/>
        <end position="29"/>
    </location>
</feature>